<reference evidence="8 9" key="2">
    <citation type="submission" date="2024-05" db="EMBL/GenBank/DDBJ databases">
        <authorList>
            <person name="Chen Y."/>
            <person name="Shah S."/>
            <person name="Dougan E. K."/>
            <person name="Thang M."/>
            <person name="Chan C."/>
        </authorList>
    </citation>
    <scope>NUCLEOTIDE SEQUENCE [LARGE SCALE GENOMIC DNA]</scope>
</reference>
<proteinExistence type="inferred from homology"/>
<dbReference type="Proteomes" id="UP001152797">
    <property type="component" value="Unassembled WGS sequence"/>
</dbReference>
<feature type="compositionally biased region" description="Low complexity" evidence="6">
    <location>
        <begin position="1881"/>
        <end position="1890"/>
    </location>
</feature>
<dbReference type="PROSITE" id="PS50088">
    <property type="entry name" value="ANK_REPEAT"/>
    <property type="match status" value="2"/>
</dbReference>
<keyword evidence="2 4" id="KW-0040">ANK repeat</keyword>
<dbReference type="Pfam" id="PF12796">
    <property type="entry name" value="Ank_2"/>
    <property type="match status" value="1"/>
</dbReference>
<evidence type="ECO:0000256" key="6">
    <source>
        <dbReference type="SAM" id="MobiDB-lite"/>
    </source>
</evidence>
<dbReference type="Pfam" id="PF00023">
    <property type="entry name" value="Ank"/>
    <property type="match status" value="1"/>
</dbReference>
<feature type="region of interest" description="Disordered" evidence="6">
    <location>
        <begin position="1867"/>
        <end position="1890"/>
    </location>
</feature>
<dbReference type="PANTHER" id="PTHR24166">
    <property type="entry name" value="ROLLING PEBBLES, ISOFORM B"/>
    <property type="match status" value="1"/>
</dbReference>
<keyword evidence="9" id="KW-1185">Reference proteome</keyword>
<feature type="repeat" description="ANK" evidence="4">
    <location>
        <begin position="1446"/>
        <end position="1478"/>
    </location>
</feature>
<feature type="compositionally biased region" description="Basic and acidic residues" evidence="6">
    <location>
        <begin position="1250"/>
        <end position="1269"/>
    </location>
</feature>
<dbReference type="SUPFAM" id="SSF48452">
    <property type="entry name" value="TPR-like"/>
    <property type="match status" value="1"/>
</dbReference>
<evidence type="ECO:0000256" key="3">
    <source>
        <dbReference type="ARBA" id="ARBA00038259"/>
    </source>
</evidence>
<evidence type="ECO:0000313" key="8">
    <source>
        <dbReference type="EMBL" id="CAL4799705.1"/>
    </source>
</evidence>
<dbReference type="EMBL" id="CAMXCT030005445">
    <property type="protein sequence ID" value="CAL4799705.1"/>
    <property type="molecule type" value="Genomic_DNA"/>
</dbReference>
<organism evidence="7">
    <name type="scientific">Cladocopium goreaui</name>
    <dbReference type="NCBI Taxonomy" id="2562237"/>
    <lineage>
        <taxon>Eukaryota</taxon>
        <taxon>Sar</taxon>
        <taxon>Alveolata</taxon>
        <taxon>Dinophyceae</taxon>
        <taxon>Suessiales</taxon>
        <taxon>Symbiodiniaceae</taxon>
        <taxon>Cladocopium</taxon>
    </lineage>
</organism>
<dbReference type="OrthoDB" id="420649at2759"/>
<dbReference type="PANTHER" id="PTHR24166:SF48">
    <property type="entry name" value="PROTEIN VAPYRIN"/>
    <property type="match status" value="1"/>
</dbReference>
<dbReference type="EMBL" id="CAMXCT010005445">
    <property type="protein sequence ID" value="CAI4012393.1"/>
    <property type="molecule type" value="Genomic_DNA"/>
</dbReference>
<feature type="repeat" description="ANK" evidence="4">
    <location>
        <begin position="1413"/>
        <end position="1445"/>
    </location>
</feature>
<feature type="compositionally biased region" description="Basic and acidic residues" evidence="6">
    <location>
        <begin position="1287"/>
        <end position="1297"/>
    </location>
</feature>
<evidence type="ECO:0000256" key="2">
    <source>
        <dbReference type="ARBA" id="ARBA00023043"/>
    </source>
</evidence>
<name>A0A9P1DPH3_9DINO</name>
<dbReference type="SMART" id="SM00248">
    <property type="entry name" value="ANK"/>
    <property type="match status" value="5"/>
</dbReference>
<feature type="region of interest" description="Disordered" evidence="6">
    <location>
        <begin position="1239"/>
        <end position="1297"/>
    </location>
</feature>
<reference evidence="7" key="1">
    <citation type="submission" date="2022-10" db="EMBL/GenBank/DDBJ databases">
        <authorList>
            <person name="Chen Y."/>
            <person name="Dougan E. K."/>
            <person name="Chan C."/>
            <person name="Rhodes N."/>
            <person name="Thang M."/>
        </authorList>
    </citation>
    <scope>NUCLEOTIDE SEQUENCE</scope>
</reference>
<sequence>MGDEEVDPAAMAAARDADLLSKMSEENDRLKREVMALKELHQKEKSNLEAQVQSERSVAELEAQSVRSKVQDLEKMKMQMVQLTRKLDDEVSAKDQVISETHRLERKLQELSMGATTATSSSANASQEVNMRERTSQVSMKLMRVVDQWMKYKDLQQALLRNAAINDVAFGTLAQALVDCPSLQTLDLSQNLLTMDSCSDLCQLITTAPSLSFISLAENLFSLRCIGYFMTAVMERQTTKRLVPLDLLDLQGNEGLQMAMAAVPPQDQVTKLRETAKAPTALNVLTSTAAVELAAHVMRALWRFLHETQHPQLRGAGSDDVDFETFDKGTLHKMDNALLKILLLAADENRENSRALMANAVLLPALVRQEREALEEEDEIQRYEGELAREPVVTMDALYARESGQGAGSDRLHELKIKMAVEAYESRRPADTVMHHYWVKEAGDPEAIGEYFPEERGDGVPIYRNQHGLVLSREAHQGRGEEETFSWVIGSLADRRPLYGVRSDDLSAPTLGWQAYTAPEPVPVIRYYTQVSAARTFKERGNRAFHQRQWKDAESWYSQALKCGMDEEYSEAYALLYSNRSEVRMKLQDFRGAADDGDEALKYLKSLAALSGLNEETQALRRKTVLRLARALQAMQRMSEAMRLLHHERRNFPECSEMQRLHEATRLALRSLGRGTPSQSRSGMEDLGMDSQHGRKLMEYIAFISESLQHEICNMKGRHGTGLGSPKMSSGFMAQLSKLEYILLKAQEVEEDVLESLQALLQTNGILRSLLNILEAQWKMNMEGKFVDLYKLQGALEVVNVTALICQGNEANLRFVSSEALSLWAALGGCNCKVRGAVCERLVALIFGLWNHCRHQTLELVQSNSVMVERAAFYLSQAVQSSPDDDAVFGPDSPAVSLACKEQAALLLLDLLAQGGRIKRRALRGIISQLAGRNGLGGFFQSSQAAVRTLGELVAKNAVDDPQLVDDPQEVTHMVLAIQQMMKEANGGKEGPLLDLADWKSGRYCEILLELVSITLEQKLLKDRELQRGGYAAAFSAGEGLATARGLLDAPPQLAEKALRCLAAMAQTYVENVEQLISLGVVQALLGRGLEGSHLAETLELPLARRYAARVLMQCTAAKEFTKAIEQQPERCVQQLVKLGIQLWDDGVKSAEAFQDIMHVFHFLVTSDHPELLGRHLRAPEMLQLLLRLETSPTAPAAPLAREILTTLGKDRNFKRALAPVKRLYDEGYDPDLELKLRQQSTVASASPEQGRRLSGTKEEQPKEAETKVASKTKAKMTRAGSQAQKSEPEQQKSDPFADLKTAFEPVKEKAKTFNLKQIVTRTGTVLMNMLERLLETTHIDAVDVESDMTLLEFACTSGNLGLAKLCYRRGAKMMAISKRGETAFNIVTRNRRYDIMEFLHIYGVKINSADANGKTALHVAAENNDVDGICRLLEWGADVNIADQRKRTPIHLAAAGGHMQATMLLLEVGADMNAKDVKEYTAMAHAEANNHFNLMDRLVQLGAKGHGLHHHSGLAASKSKSTTSLHGGTALAVPAGMLKSWRAQDSYSRGDPKARAKAAGPSVAKPCFPAISQISQLWTLDKEPGLPYTGPPFQGVDSGPGPIPALVADQASFCSRDEREGINRVCLAFSAGFWGRVALETFTEQISPPIISSPPEHFIVLRACGLGGPVRFGSAAHFQRFRDQTFKEGLLHYGFCTETEIEEKLKPASKGDPTLLVLTVPGMASSVGDDVDVYAMPIELRDGGMLLALPHDSISPSTIAIGQTGAEELLFGPNSIFNVPLIEESEDLMTTISLGLEAEVLVVDVTDDILMNCREYDPVTDHLASILGFSSDHPTSLPEHAKLVSLVNEWLLGRSDDRTGFYSAQEDLEKNPSKAPHSTAAGVPAAAKKVPPQKRVSNAAIAEQLSTLAAQMQLLVKRQDMLEKASSSSAEPVPGRFVGPSSKLPSVSAALNNPSGISQTASAKALNLIGPPPKVKLANPLAAAEDVGQDEPYDVLQPGQDGQEGITAAIQQQSSAVLALVAHLTSQSGDVLGDFGTTSSQSGTTKGVHRRERMQNDLAAGSSTYFAQMMQQLHRRMYPSRPMPQEEANMSNLSMLQYLERQGGYRNHRELGLVAWVLCHAIDAAASGDFRLTKEVLALLMVGVEQAVIDRGDWSLAFLLTLMEEPPLQMFQERHATLLHHARPFAPLVPPQWTAVCLSYLKDLEVLSTKKAETSKKTPKNAPPASAQPGGAEPEGEASPKRKPRFPKKPKAKAAPETRSLLVAKHVNNAVPALPTVYLEILEQLTLHLPRSLDTSKSPAFPLPVPFPGEVPFSQGPTCHCDGAEFLVVREQLFLTGASEEDAPYKSLNASRLKVVGRGNFDATEFLSPELCMAYRFPDSLLLDRQPAEWEFSQRMDSVQETLALAKLWDARGLLHIHDTDLMSFRRFELVRVFNCLKNEAVDRQIGDRRGRNAVEGRVTGPSSDLPTGPDLLDLALDPRHETLSIICTDRRDFYHQFRTTENRTLSNTVGPMLPLDALKDTAAFEAFAQTKKTKKPSRLFGGDRLGVSERQTLPLCPSGMGMISFKSIFQGDHAGVEIATSAHEGVLRSAGLLDDTSRVVASRPFLGDSLMEGLVIDDYFAIAKVPRGLLVPSPAEQCLAKSKDLYSRFELVGSDDKDITGERKAKIIGACLNASEQCQSRGHVLVSSPAEKRYALSWLSLQVAQLSHTSDSLHLCLLGGWTSILMYRRPLMSVLQHAFHLIDLDVFVDSQPKLVRLSRKVANELTLLAVLAPLAVSDIASGFANEIYATDASLDKGAIVSSLQDKTVVEVLWKSCRSKGGYSKMLDQTQSILARSIDFEELEVQRSETVRRPLAYRFDFIEVFAGAATVTAKMSARGFSVGCPIDISFDKELDASKLWVIEWLIYLISNRLVKAVMIEPPCTTFSIMRRPALRSRACPFGFSLDDPQTSIGTKLAMVGFLLLHVCWWHGVTAVLENPWTSKIKFLPPWQALKDKENVEVVRSDSCAFGSIHLKAFMFMCVWADTSPISRRCKGGHTHVHVQGSYTKESATYVDDLADALAQVMAHGIHRLLDFEAEATSGKYQGLESQLINELCLSSKWCLDDVWTFRVSAHINLLELSSVVRLVSRLVRQGKSLRVVILVDSNVIKCACAKGRSSSRALSKLLVRLAALSVVGGLYLVFGFVPTRHNVADDPTRNVSLRPPVPGMDLAAWDRSDLFKLAALQKCRRWASNWIRLTLSLLGSQCLDFSDRARFKCPRFPFGLCAPFSYCKPGVFDCLDFDSTLGFPGEGPSRFLACQCLAFRWILLVVVLDVVPCHGVLFPRNAGDIQRILQRNARPPLQEGRPVLGVTSKQRSSFLEQFGDWLRVQSISFDALMDSYLTRVEEINKLLVQYGRSLYAAGRPYNHYAETINAIAAKKPALRRQLQEAWNLAFSWVRDEPSAHHIAMPWQVLLACISVCLTWGWLDVAGMLALSWGALLRVGEFLQAMRKDLLLPCDTNFTNNFALLSLKEPKTRFTAARHQSAKLDIPDLLQEERPGYFNKQKIQNLPVAEDDGSICESWKSISKKFRLSNT</sequence>
<dbReference type="InterPro" id="IPR032675">
    <property type="entry name" value="LRR_dom_sf"/>
</dbReference>
<feature type="region of interest" description="Disordered" evidence="6">
    <location>
        <begin position="2212"/>
        <end position="2258"/>
    </location>
</feature>
<feature type="compositionally biased region" description="Basic residues" evidence="6">
    <location>
        <begin position="2242"/>
        <end position="2253"/>
    </location>
</feature>
<keyword evidence="5" id="KW-0175">Coiled coil</keyword>
<dbReference type="Gene3D" id="3.80.10.10">
    <property type="entry name" value="Ribonuclease Inhibitor"/>
    <property type="match status" value="1"/>
</dbReference>
<feature type="coiled-coil region" evidence="5">
    <location>
        <begin position="13"/>
        <end position="93"/>
    </location>
</feature>
<gene>
    <name evidence="7" type="ORF">C1SCF055_LOCUS37456</name>
</gene>
<comment type="similarity">
    <text evidence="3">Belongs to the TANC family.</text>
</comment>
<dbReference type="Gene3D" id="1.25.40.20">
    <property type="entry name" value="Ankyrin repeat-containing domain"/>
    <property type="match status" value="1"/>
</dbReference>
<dbReference type="InterPro" id="IPR036770">
    <property type="entry name" value="Ankyrin_rpt-contain_sf"/>
</dbReference>
<dbReference type="PROSITE" id="PS50297">
    <property type="entry name" value="ANK_REP_REGION"/>
    <property type="match status" value="2"/>
</dbReference>
<feature type="region of interest" description="Disordered" evidence="6">
    <location>
        <begin position="113"/>
        <end position="133"/>
    </location>
</feature>
<dbReference type="EMBL" id="CAMXCT020005445">
    <property type="protein sequence ID" value="CAL1165768.1"/>
    <property type="molecule type" value="Genomic_DNA"/>
</dbReference>
<dbReference type="InterPro" id="IPR002110">
    <property type="entry name" value="Ankyrin_rpt"/>
</dbReference>
<dbReference type="InterPro" id="IPR011990">
    <property type="entry name" value="TPR-like_helical_dom_sf"/>
</dbReference>
<dbReference type="SUPFAM" id="SSF52047">
    <property type="entry name" value="RNI-like"/>
    <property type="match status" value="1"/>
</dbReference>
<evidence type="ECO:0000256" key="5">
    <source>
        <dbReference type="SAM" id="Coils"/>
    </source>
</evidence>
<dbReference type="InterPro" id="IPR016024">
    <property type="entry name" value="ARM-type_fold"/>
</dbReference>
<evidence type="ECO:0000313" key="7">
    <source>
        <dbReference type="EMBL" id="CAI4012393.1"/>
    </source>
</evidence>
<evidence type="ECO:0000256" key="1">
    <source>
        <dbReference type="ARBA" id="ARBA00022737"/>
    </source>
</evidence>
<feature type="compositionally biased region" description="Low complexity" evidence="6">
    <location>
        <begin position="115"/>
        <end position="126"/>
    </location>
</feature>
<feature type="compositionally biased region" description="Polar residues" evidence="6">
    <location>
        <begin position="1239"/>
        <end position="1248"/>
    </location>
</feature>
<dbReference type="SUPFAM" id="SSF48403">
    <property type="entry name" value="Ankyrin repeat"/>
    <property type="match status" value="1"/>
</dbReference>
<evidence type="ECO:0000256" key="4">
    <source>
        <dbReference type="PROSITE-ProRule" id="PRU00023"/>
    </source>
</evidence>
<dbReference type="InterPro" id="IPR050889">
    <property type="entry name" value="Dendritic_Spine_Reg/Scaffold"/>
</dbReference>
<comment type="caution">
    <text evidence="7">The sequence shown here is derived from an EMBL/GenBank/DDBJ whole genome shotgun (WGS) entry which is preliminary data.</text>
</comment>
<dbReference type="SUPFAM" id="SSF48371">
    <property type="entry name" value="ARM repeat"/>
    <property type="match status" value="1"/>
</dbReference>
<keyword evidence="1" id="KW-0677">Repeat</keyword>
<evidence type="ECO:0000313" key="9">
    <source>
        <dbReference type="Proteomes" id="UP001152797"/>
    </source>
</evidence>
<dbReference type="Gene3D" id="1.25.40.10">
    <property type="entry name" value="Tetratricopeptide repeat domain"/>
    <property type="match status" value="1"/>
</dbReference>
<protein>
    <submittedName>
        <fullName evidence="8">Ankyrin-1 (ANK-1) (Erythrocyte ankyrin)</fullName>
    </submittedName>
</protein>
<accession>A0A9P1DPH3</accession>